<sequence>MDLPDKLAVFYHDFFDYPLTKEELKRWKTSRNPKYKIEGLVSQKGDYFFLKGREGIIKKRLQREKFSKSKIKIARAAAECLMKLPTIKMIGITGSLAMMNARKNSDIDLIMITKKDTLWMTRLIAYLLLFIAGFNVRRPKVKNEKDKLCLNIWLDESDLCWQNYNIFTAHEVAQIVPIVNKNRTYQRFIFENRWIFKYWPNAAGAARKNYESRITNDGEQSPPLFSIRNSLFKFVELLAFKMQYFYMKPKVTREVVTEARAIFHPVDWSGKVLDALDKSY</sequence>
<accession>A0A0G1C5X9</accession>
<evidence type="ECO:0000256" key="1">
    <source>
        <dbReference type="SAM" id="Phobius"/>
    </source>
</evidence>
<evidence type="ECO:0008006" key="4">
    <source>
        <dbReference type="Google" id="ProtNLM"/>
    </source>
</evidence>
<evidence type="ECO:0000313" key="2">
    <source>
        <dbReference type="EMBL" id="KKS80967.1"/>
    </source>
</evidence>
<proteinExistence type="predicted"/>
<name>A0A0G1C5X9_9BACT</name>
<keyword evidence="1" id="KW-0472">Membrane</keyword>
<evidence type="ECO:0000313" key="3">
    <source>
        <dbReference type="Proteomes" id="UP000034611"/>
    </source>
</evidence>
<dbReference type="SUPFAM" id="SSF81301">
    <property type="entry name" value="Nucleotidyltransferase"/>
    <property type="match status" value="1"/>
</dbReference>
<feature type="transmembrane region" description="Helical" evidence="1">
    <location>
        <begin position="119"/>
        <end position="136"/>
    </location>
</feature>
<dbReference type="Gene3D" id="3.30.460.10">
    <property type="entry name" value="Beta Polymerase, domain 2"/>
    <property type="match status" value="1"/>
</dbReference>
<dbReference type="EMBL" id="LCEY01000003">
    <property type="protein sequence ID" value="KKS80967.1"/>
    <property type="molecule type" value="Genomic_DNA"/>
</dbReference>
<keyword evidence="1" id="KW-1133">Transmembrane helix</keyword>
<protein>
    <recommendedName>
        <fullName evidence="4">Polymerase nucleotidyl transferase domain-containing protein</fullName>
    </recommendedName>
</protein>
<reference evidence="2 3" key="1">
    <citation type="journal article" date="2015" name="Nature">
        <title>rRNA introns, odd ribosomes, and small enigmatic genomes across a large radiation of phyla.</title>
        <authorList>
            <person name="Brown C.T."/>
            <person name="Hug L.A."/>
            <person name="Thomas B.C."/>
            <person name="Sharon I."/>
            <person name="Castelle C.J."/>
            <person name="Singh A."/>
            <person name="Wilkins M.J."/>
            <person name="Williams K.H."/>
            <person name="Banfield J.F."/>
        </authorList>
    </citation>
    <scope>NUCLEOTIDE SEQUENCE [LARGE SCALE GENOMIC DNA]</scope>
</reference>
<dbReference type="AlphaFoldDB" id="A0A0G1C5X9"/>
<comment type="caution">
    <text evidence="2">The sequence shown here is derived from an EMBL/GenBank/DDBJ whole genome shotgun (WGS) entry which is preliminary data.</text>
</comment>
<gene>
    <name evidence="2" type="ORF">UV56_C0003G0007</name>
</gene>
<dbReference type="InterPro" id="IPR043519">
    <property type="entry name" value="NT_sf"/>
</dbReference>
<organism evidence="2 3">
    <name type="scientific">Candidatus Woesebacteria bacterium GW2011_GWC1_43_10b</name>
    <dbReference type="NCBI Taxonomy" id="1618585"/>
    <lineage>
        <taxon>Bacteria</taxon>
        <taxon>Candidatus Woeseibacteriota</taxon>
    </lineage>
</organism>
<dbReference type="Proteomes" id="UP000034611">
    <property type="component" value="Unassembled WGS sequence"/>
</dbReference>
<keyword evidence="1" id="KW-0812">Transmembrane</keyword>